<accession>A0A1B6FB56</accession>
<dbReference type="EMBL" id="GECZ01022361">
    <property type="protein sequence ID" value="JAS47408.1"/>
    <property type="molecule type" value="Transcribed_RNA"/>
</dbReference>
<reference evidence="1" key="1">
    <citation type="submission" date="2015-11" db="EMBL/GenBank/DDBJ databases">
        <title>De novo transcriptome assembly of four potential Pierce s Disease insect vectors from Arizona vineyards.</title>
        <authorList>
            <person name="Tassone E.E."/>
        </authorList>
    </citation>
    <scope>NUCLEOTIDE SEQUENCE</scope>
</reference>
<feature type="non-terminal residue" evidence="1">
    <location>
        <position position="1"/>
    </location>
</feature>
<proteinExistence type="predicted"/>
<dbReference type="AlphaFoldDB" id="A0A1B6FB56"/>
<protein>
    <submittedName>
        <fullName evidence="1">Uncharacterized protein</fullName>
    </submittedName>
</protein>
<sequence length="104" mass="11335">ALPQSPPEKVQSSAVKTRGFWQLLAGEDWCLHVVTCVQLTSRAKFHLLTRTSCSAVCPASKPTGKSPVKCSKDQRILAAAGWRGLVLTRCYLCADVITEKVSFT</sequence>
<name>A0A1B6FB56_9HEMI</name>
<organism evidence="1">
    <name type="scientific">Cuerna arida</name>
    <dbReference type="NCBI Taxonomy" id="1464854"/>
    <lineage>
        <taxon>Eukaryota</taxon>
        <taxon>Metazoa</taxon>
        <taxon>Ecdysozoa</taxon>
        <taxon>Arthropoda</taxon>
        <taxon>Hexapoda</taxon>
        <taxon>Insecta</taxon>
        <taxon>Pterygota</taxon>
        <taxon>Neoptera</taxon>
        <taxon>Paraneoptera</taxon>
        <taxon>Hemiptera</taxon>
        <taxon>Auchenorrhyncha</taxon>
        <taxon>Membracoidea</taxon>
        <taxon>Cicadellidae</taxon>
        <taxon>Cicadellinae</taxon>
        <taxon>Proconiini</taxon>
        <taxon>Cuerna</taxon>
    </lineage>
</organism>
<evidence type="ECO:0000313" key="1">
    <source>
        <dbReference type="EMBL" id="JAS47408.1"/>
    </source>
</evidence>
<gene>
    <name evidence="1" type="ORF">g.31794</name>
</gene>